<dbReference type="GeneID" id="93486602"/>
<dbReference type="GO" id="GO:0008757">
    <property type="term" value="F:S-adenosylmethionine-dependent methyltransferase activity"/>
    <property type="evidence" value="ECO:0007669"/>
    <property type="project" value="UniProtKB-ARBA"/>
</dbReference>
<gene>
    <name evidence="2" type="ORF">HNR45_001349</name>
</gene>
<dbReference type="Pfam" id="PF05175">
    <property type="entry name" value="MTS"/>
    <property type="match status" value="1"/>
</dbReference>
<accession>A0A841R680</accession>
<keyword evidence="2" id="KW-0489">Methyltransferase</keyword>
<dbReference type="GO" id="GO:0032259">
    <property type="term" value="P:methylation"/>
    <property type="evidence" value="ECO:0007669"/>
    <property type="project" value="UniProtKB-KW"/>
</dbReference>
<dbReference type="InterPro" id="IPR007848">
    <property type="entry name" value="Small_mtfrase_dom"/>
</dbReference>
<evidence type="ECO:0000259" key="1">
    <source>
        <dbReference type="Pfam" id="PF05175"/>
    </source>
</evidence>
<keyword evidence="3" id="KW-1185">Reference proteome</keyword>
<dbReference type="EMBL" id="JACHHI010000007">
    <property type="protein sequence ID" value="MBB6478278.1"/>
    <property type="molecule type" value="Genomic_DNA"/>
</dbReference>
<dbReference type="EC" id="2.1.1.223" evidence="2"/>
<reference evidence="2 3" key="1">
    <citation type="submission" date="2020-08" db="EMBL/GenBank/DDBJ databases">
        <title>Genomic Encyclopedia of Type Strains, Phase IV (KMG-IV): sequencing the most valuable type-strain genomes for metagenomic binning, comparative biology and taxonomic classification.</title>
        <authorList>
            <person name="Goeker M."/>
        </authorList>
    </citation>
    <scope>NUCLEOTIDE SEQUENCE [LARGE SCALE GENOMIC DNA]</scope>
    <source>
        <strain evidence="2 3">DSM 21255</strain>
    </source>
</reference>
<protein>
    <submittedName>
        <fullName evidence="2">tRNA1Val (Adenine37-N6)-methyltransferase</fullName>
        <ecNumber evidence="2">2.1.1.223</ecNumber>
    </submittedName>
</protein>
<dbReference type="InterPro" id="IPR002052">
    <property type="entry name" value="DNA_methylase_N6_adenine_CS"/>
</dbReference>
<sequence length="251" mass="27654">MASTDFILRSGERLDDLIRDDMKIIQRPDEFCFSLDSVLLAQFASLKKADRVWDLGTGTGVLALLLTSRGARDITAVELNPVLADIARRNVAGNDRAAQIKVREADYRRHRELFPANSADLVICNPPYRALGGGDRSQLTGVAAARHETTATKQDVIAAAAYLLRYGGRFALVQRADRAAEWCAALEAAKLAVKRLQFVHSRQGLPAKLVLLEARMNGRSDCSVLPPLFVHDDHGDYTPDILRLYGKEVAD</sequence>
<dbReference type="Gene3D" id="3.40.50.150">
    <property type="entry name" value="Vaccinia Virus protein VP39"/>
    <property type="match status" value="1"/>
</dbReference>
<dbReference type="Proteomes" id="UP000591941">
    <property type="component" value="Unassembled WGS sequence"/>
</dbReference>
<dbReference type="InterPro" id="IPR029063">
    <property type="entry name" value="SAM-dependent_MTases_sf"/>
</dbReference>
<dbReference type="PANTHER" id="PTHR47739:SF1">
    <property type="entry name" value="TRNA1(VAL) (ADENINE(37)-N6)-METHYLTRANSFERASE"/>
    <property type="match status" value="1"/>
</dbReference>
<dbReference type="PROSITE" id="PS00092">
    <property type="entry name" value="N6_MTASE"/>
    <property type="match status" value="1"/>
</dbReference>
<dbReference type="GO" id="GO:0008170">
    <property type="term" value="F:N-methyltransferase activity"/>
    <property type="evidence" value="ECO:0007669"/>
    <property type="project" value="UniProtKB-ARBA"/>
</dbReference>
<comment type="caution">
    <text evidence="2">The sequence shown here is derived from an EMBL/GenBank/DDBJ whole genome shotgun (WGS) entry which is preliminary data.</text>
</comment>
<dbReference type="AlphaFoldDB" id="A0A841R680"/>
<dbReference type="CDD" id="cd02440">
    <property type="entry name" value="AdoMet_MTases"/>
    <property type="match status" value="1"/>
</dbReference>
<keyword evidence="2" id="KW-0808">Transferase</keyword>
<proteinExistence type="predicted"/>
<name>A0A841R680_9FIRM</name>
<organism evidence="2 3">
    <name type="scientific">Negativicoccus succinicivorans</name>
    <dbReference type="NCBI Taxonomy" id="620903"/>
    <lineage>
        <taxon>Bacteria</taxon>
        <taxon>Bacillati</taxon>
        <taxon>Bacillota</taxon>
        <taxon>Negativicutes</taxon>
        <taxon>Veillonellales</taxon>
        <taxon>Veillonellaceae</taxon>
        <taxon>Negativicoccus</taxon>
    </lineage>
</organism>
<dbReference type="InterPro" id="IPR050210">
    <property type="entry name" value="tRNA_Adenine-N(6)_MTase"/>
</dbReference>
<evidence type="ECO:0000313" key="3">
    <source>
        <dbReference type="Proteomes" id="UP000591941"/>
    </source>
</evidence>
<feature type="domain" description="Methyltransferase small" evidence="1">
    <location>
        <begin position="38"/>
        <end position="178"/>
    </location>
</feature>
<dbReference type="GO" id="GO:0003676">
    <property type="term" value="F:nucleic acid binding"/>
    <property type="evidence" value="ECO:0007669"/>
    <property type="project" value="InterPro"/>
</dbReference>
<evidence type="ECO:0000313" key="2">
    <source>
        <dbReference type="EMBL" id="MBB6478278.1"/>
    </source>
</evidence>
<dbReference type="PANTHER" id="PTHR47739">
    <property type="entry name" value="TRNA1(VAL) (ADENINE(37)-N6)-METHYLTRANSFERASE"/>
    <property type="match status" value="1"/>
</dbReference>
<dbReference type="RefSeq" id="WP_235020655.1">
    <property type="nucleotide sequence ID" value="NZ_CABWNB010000005.1"/>
</dbReference>
<dbReference type="SUPFAM" id="SSF53335">
    <property type="entry name" value="S-adenosyl-L-methionine-dependent methyltransferases"/>
    <property type="match status" value="1"/>
</dbReference>